<organism evidence="2 3">
    <name type="scientific">Beta vulgaris subsp. vulgaris</name>
    <name type="common">Beet</name>
    <dbReference type="NCBI Taxonomy" id="3555"/>
    <lineage>
        <taxon>Eukaryota</taxon>
        <taxon>Viridiplantae</taxon>
        <taxon>Streptophyta</taxon>
        <taxon>Embryophyta</taxon>
        <taxon>Tracheophyta</taxon>
        <taxon>Spermatophyta</taxon>
        <taxon>Magnoliopsida</taxon>
        <taxon>eudicotyledons</taxon>
        <taxon>Gunneridae</taxon>
        <taxon>Pentapetalae</taxon>
        <taxon>Caryophyllales</taxon>
        <taxon>Chenopodiaceae</taxon>
        <taxon>Betoideae</taxon>
        <taxon>Beta</taxon>
    </lineage>
</organism>
<evidence type="ECO:0000256" key="1">
    <source>
        <dbReference type="ARBA" id="ARBA00006974"/>
    </source>
</evidence>
<proteinExistence type="inferred from homology"/>
<dbReference type="InterPro" id="IPR003676">
    <property type="entry name" value="SAUR_fam"/>
</dbReference>
<dbReference type="Proteomes" id="UP000035740">
    <property type="component" value="Unassembled WGS sequence"/>
</dbReference>
<dbReference type="OrthoDB" id="1026046at2759"/>
<gene>
    <name evidence="2" type="ORF">BVRB_000330</name>
</gene>
<dbReference type="PANTHER" id="PTHR31374:SF15">
    <property type="entry name" value="AUXIN-RESPONSIVE PROTEIN SAUR32-LIKE"/>
    <property type="match status" value="1"/>
</dbReference>
<dbReference type="Pfam" id="PF02519">
    <property type="entry name" value="Auxin_inducible"/>
    <property type="match status" value="1"/>
</dbReference>
<dbReference type="PANTHER" id="PTHR31374">
    <property type="entry name" value="AUXIN-INDUCED PROTEIN-LIKE-RELATED"/>
    <property type="match status" value="1"/>
</dbReference>
<dbReference type="Gramene" id="KMS96319">
    <property type="protein sequence ID" value="KMS96319"/>
    <property type="gene ID" value="BVRB_000330"/>
</dbReference>
<accession>A0A0J8B516</accession>
<keyword evidence="3" id="KW-1185">Reference proteome</keyword>
<reference evidence="2 3" key="1">
    <citation type="journal article" date="2014" name="Nature">
        <title>The genome of the recently domesticated crop plant sugar beet (Beta vulgaris).</title>
        <authorList>
            <person name="Dohm J.C."/>
            <person name="Minoche A.E."/>
            <person name="Holtgrawe D."/>
            <person name="Capella-Gutierrez S."/>
            <person name="Zakrzewski F."/>
            <person name="Tafer H."/>
            <person name="Rupp O."/>
            <person name="Sorensen T.R."/>
            <person name="Stracke R."/>
            <person name="Reinhardt R."/>
            <person name="Goesmann A."/>
            <person name="Kraft T."/>
            <person name="Schulz B."/>
            <person name="Stadler P.F."/>
            <person name="Schmidt T."/>
            <person name="Gabaldon T."/>
            <person name="Lehrach H."/>
            <person name="Weisshaar B."/>
            <person name="Himmelbauer H."/>
        </authorList>
    </citation>
    <scope>NUCLEOTIDE SEQUENCE [LARGE SCALE GENOMIC DNA]</scope>
    <source>
        <tissue evidence="2">Taproot</tissue>
    </source>
</reference>
<protein>
    <submittedName>
        <fullName evidence="2">Uncharacterized protein</fullName>
    </submittedName>
</protein>
<sequence length="139" mass="16730">MGSGEKHHMINFNLYISHLLHHHHNHHHHHHRNKDEIKGVPKGCMVVLVGHEGEEKLERFVIPIVYTNHPKFLDLLKEAEEEYGFNQKGPITIPCHVEQFRHVQGLIDREYHMMNYPHHHHQHHHDQHHHHHNFLCFKA</sequence>
<evidence type="ECO:0000313" key="3">
    <source>
        <dbReference type="Proteomes" id="UP000035740"/>
    </source>
</evidence>
<dbReference type="EMBL" id="KQ090393">
    <property type="protein sequence ID" value="KMS96319.1"/>
    <property type="molecule type" value="Genomic_DNA"/>
</dbReference>
<evidence type="ECO:0000313" key="2">
    <source>
        <dbReference type="EMBL" id="KMS96319.1"/>
    </source>
</evidence>
<name>A0A0J8B516_BETVV</name>
<comment type="similarity">
    <text evidence="1">Belongs to the ARG7 family.</text>
</comment>
<dbReference type="OMA" id="KFHFHVP"/>
<dbReference type="GO" id="GO:0009733">
    <property type="term" value="P:response to auxin"/>
    <property type="evidence" value="ECO:0007669"/>
    <property type="project" value="InterPro"/>
</dbReference>
<dbReference type="AlphaFoldDB" id="A0A0J8B516"/>